<evidence type="ECO:0000313" key="12">
    <source>
        <dbReference type="EMBL" id="MFL9999670.1"/>
    </source>
</evidence>
<comment type="subcellular location">
    <subcellularLocation>
        <location evidence="10">Cell inner membrane</location>
        <topology evidence="10">Multi-pass membrane protein</topology>
    </subcellularLocation>
    <subcellularLocation>
        <location evidence="1">Cell membrane</location>
        <topology evidence="1">Multi-pass membrane protein</topology>
    </subcellularLocation>
</comment>
<feature type="transmembrane region" description="Helical" evidence="10">
    <location>
        <begin position="269"/>
        <end position="289"/>
    </location>
</feature>
<keyword evidence="6 10" id="KW-0915">Sodium</keyword>
<keyword evidence="5 10" id="KW-1133">Transmembrane helix</keyword>
<keyword evidence="10" id="KW-0997">Cell inner membrane</keyword>
<dbReference type="Gene3D" id="6.10.140.1330">
    <property type="match status" value="1"/>
</dbReference>
<keyword evidence="8 10" id="KW-0472">Membrane</keyword>
<evidence type="ECO:0000256" key="9">
    <source>
        <dbReference type="ARBA" id="ARBA00023201"/>
    </source>
</evidence>
<keyword evidence="13" id="KW-1185">Reference proteome</keyword>
<name>A0ABW9AIU6_9BURK</name>
<comment type="function">
    <text evidence="10">Na(+)/H(+) antiporter that extrudes sodium in exchange for external protons.</text>
</comment>
<protein>
    <submittedName>
        <fullName evidence="12">Na+/H+ antiporter</fullName>
    </submittedName>
</protein>
<feature type="transmembrane region" description="Helical" evidence="10">
    <location>
        <begin position="384"/>
        <end position="404"/>
    </location>
</feature>
<keyword evidence="4 10" id="KW-0812">Transmembrane</keyword>
<evidence type="ECO:0000256" key="1">
    <source>
        <dbReference type="ARBA" id="ARBA00004651"/>
    </source>
</evidence>
<reference evidence="12 13" key="1">
    <citation type="journal article" date="2024" name="Chem. Sci.">
        <title>Discovery of megapolipeptins by genome mining of a Burkholderiales bacteria collection.</title>
        <authorList>
            <person name="Paulo B.S."/>
            <person name="Recchia M.J.J."/>
            <person name="Lee S."/>
            <person name="Fergusson C.H."/>
            <person name="Romanowski S.B."/>
            <person name="Hernandez A."/>
            <person name="Krull N."/>
            <person name="Liu D.Y."/>
            <person name="Cavanagh H."/>
            <person name="Bos A."/>
            <person name="Gray C.A."/>
            <person name="Murphy B.T."/>
            <person name="Linington R.G."/>
            <person name="Eustaquio A.S."/>
        </authorList>
    </citation>
    <scope>NUCLEOTIDE SEQUENCE [LARGE SCALE GENOMIC DNA]</scope>
    <source>
        <strain evidence="12 13">RL17-350-BIC-A</strain>
    </source>
</reference>
<feature type="transmembrane region" description="Helical" evidence="10">
    <location>
        <begin position="88"/>
        <end position="107"/>
    </location>
</feature>
<feature type="transmembrane region" description="Helical" evidence="10">
    <location>
        <begin position="237"/>
        <end position="257"/>
    </location>
</feature>
<evidence type="ECO:0000256" key="7">
    <source>
        <dbReference type="ARBA" id="ARBA00023065"/>
    </source>
</evidence>
<evidence type="ECO:0000259" key="11">
    <source>
        <dbReference type="Pfam" id="PF00999"/>
    </source>
</evidence>
<feature type="transmembrane region" description="Helical" evidence="10">
    <location>
        <begin position="162"/>
        <end position="182"/>
    </location>
</feature>
<comment type="caution">
    <text evidence="12">The sequence shown here is derived from an EMBL/GenBank/DDBJ whole genome shotgun (WGS) entry which is preliminary data.</text>
</comment>
<keyword evidence="2 10" id="KW-0813">Transport</keyword>
<dbReference type="InterPro" id="IPR018422">
    <property type="entry name" value="Cation/H_exchanger_CPA1"/>
</dbReference>
<keyword evidence="10" id="KW-0050">Antiport</keyword>
<dbReference type="InterPro" id="IPR006153">
    <property type="entry name" value="Cation/H_exchanger_TM"/>
</dbReference>
<evidence type="ECO:0000256" key="5">
    <source>
        <dbReference type="ARBA" id="ARBA00022989"/>
    </source>
</evidence>
<dbReference type="PANTHER" id="PTHR10110:SF86">
    <property type="entry name" value="SODIUM_HYDROGEN EXCHANGER 7"/>
    <property type="match status" value="1"/>
</dbReference>
<evidence type="ECO:0000256" key="8">
    <source>
        <dbReference type="ARBA" id="ARBA00023136"/>
    </source>
</evidence>
<feature type="transmembrane region" description="Helical" evidence="10">
    <location>
        <begin position="309"/>
        <end position="334"/>
    </location>
</feature>
<sequence>MNHIVFFEGLLLVLLGACVLSLIASRFNLPSAAVLLVGGAAIGFATDAPVVAFDPDVIMVVLIPPLLMSSAFYTAWREFRRETAPIASLALGSVIFTTACVGCAVHWVDPQLPWAACVALGAIVSPPDAVAAKALLGELPLPERLVTVLEGESLVNDASGLVIYRFALVALAAGTFSASGAVLTFSTLSLVGIATGALIGWATIKLLGWLEDTHLAVVLTFLAAWAAYLLGERLHGSGVLSVVVCGLIVGLCQHMTLDATTRLKTTGTWDVVVFVLEALVFILIGVSLPGTLAKLDAGHTFSWWLPERVWVVAGVTVAVVIVARFVWVMAAIALPEYLLSRARGTQPRTDLKQATILGWAGMRGVVSLAAALALPESLADRDLLIFSTFAVIFVTVLVQGLTLAPLARLVGFNDAHASAESKYLTQYQARSLTFQASLDALKQIDLAQCKGNEDVVLRLIDEYSYRIDSNVRAHTGGETLVHLRLTRLNLGLRAVQAGRAALLQLHDENRIKDKTLHRIESELDFEEARLKKLLGP</sequence>
<evidence type="ECO:0000256" key="4">
    <source>
        <dbReference type="ARBA" id="ARBA00022692"/>
    </source>
</evidence>
<feature type="transmembrane region" description="Helical" evidence="10">
    <location>
        <begin position="188"/>
        <end position="207"/>
    </location>
</feature>
<gene>
    <name evidence="12" type="ORF">PQR57_01440</name>
</gene>
<organism evidence="12 13">
    <name type="scientific">Paraburkholderia dipogonis</name>
    <dbReference type="NCBI Taxonomy" id="1211383"/>
    <lineage>
        <taxon>Bacteria</taxon>
        <taxon>Pseudomonadati</taxon>
        <taxon>Pseudomonadota</taxon>
        <taxon>Betaproteobacteria</taxon>
        <taxon>Burkholderiales</taxon>
        <taxon>Burkholderiaceae</taxon>
        <taxon>Paraburkholderia</taxon>
    </lineage>
</organism>
<dbReference type="Pfam" id="PF00999">
    <property type="entry name" value="Na_H_Exchanger"/>
    <property type="match status" value="1"/>
</dbReference>
<evidence type="ECO:0000256" key="6">
    <source>
        <dbReference type="ARBA" id="ARBA00023053"/>
    </source>
</evidence>
<dbReference type="RefSeq" id="WP_408175132.1">
    <property type="nucleotide sequence ID" value="NZ_JAQQEZ010000001.1"/>
</dbReference>
<dbReference type="InterPro" id="IPR004705">
    <property type="entry name" value="Cation/H_exchanger_CPA1_bac"/>
</dbReference>
<keyword evidence="9 10" id="KW-0739">Sodium transport</keyword>
<dbReference type="PANTHER" id="PTHR10110">
    <property type="entry name" value="SODIUM/HYDROGEN EXCHANGER"/>
    <property type="match status" value="1"/>
</dbReference>
<dbReference type="NCBIfam" id="TIGR00831">
    <property type="entry name" value="a_cpa1"/>
    <property type="match status" value="1"/>
</dbReference>
<feature type="transmembrane region" description="Helical" evidence="10">
    <location>
        <begin position="57"/>
        <end position="76"/>
    </location>
</feature>
<keyword evidence="3" id="KW-1003">Cell membrane</keyword>
<feature type="transmembrane region" description="Helical" evidence="10">
    <location>
        <begin position="354"/>
        <end position="372"/>
    </location>
</feature>
<comment type="similarity">
    <text evidence="10">Belongs to the monovalent cation:proton antiporter 1 (CPA1) transporter (TC 2.A.36) family.</text>
</comment>
<accession>A0ABW9AIU6</accession>
<evidence type="ECO:0000256" key="2">
    <source>
        <dbReference type="ARBA" id="ARBA00022448"/>
    </source>
</evidence>
<dbReference type="Proteomes" id="UP001629230">
    <property type="component" value="Unassembled WGS sequence"/>
</dbReference>
<feature type="transmembrane region" description="Helical" evidence="10">
    <location>
        <begin position="6"/>
        <end position="25"/>
    </location>
</feature>
<feature type="transmembrane region" description="Helical" evidence="10">
    <location>
        <begin position="32"/>
        <end position="51"/>
    </location>
</feature>
<keyword evidence="7 10" id="KW-0406">Ion transport</keyword>
<dbReference type="EMBL" id="JAQQEZ010000001">
    <property type="protein sequence ID" value="MFL9999670.1"/>
    <property type="molecule type" value="Genomic_DNA"/>
</dbReference>
<evidence type="ECO:0000256" key="10">
    <source>
        <dbReference type="RuleBase" id="RU366002"/>
    </source>
</evidence>
<proteinExistence type="inferred from homology"/>
<evidence type="ECO:0000256" key="3">
    <source>
        <dbReference type="ARBA" id="ARBA00022475"/>
    </source>
</evidence>
<feature type="domain" description="Cation/H+ exchanger transmembrane" evidence="11">
    <location>
        <begin position="17"/>
        <end position="407"/>
    </location>
</feature>
<evidence type="ECO:0000313" key="13">
    <source>
        <dbReference type="Proteomes" id="UP001629230"/>
    </source>
</evidence>